<gene>
    <name evidence="1" type="ORF">RhiirA4_474544</name>
</gene>
<evidence type="ECO:0000313" key="1">
    <source>
        <dbReference type="EMBL" id="PKY55223.1"/>
    </source>
</evidence>
<organism evidence="1 2">
    <name type="scientific">Rhizophagus irregularis</name>
    <dbReference type="NCBI Taxonomy" id="588596"/>
    <lineage>
        <taxon>Eukaryota</taxon>
        <taxon>Fungi</taxon>
        <taxon>Fungi incertae sedis</taxon>
        <taxon>Mucoromycota</taxon>
        <taxon>Glomeromycotina</taxon>
        <taxon>Glomeromycetes</taxon>
        <taxon>Glomerales</taxon>
        <taxon>Glomeraceae</taxon>
        <taxon>Rhizophagus</taxon>
    </lineage>
</organism>
<accession>A0A2I1H8L5</accession>
<keyword evidence="2" id="KW-1185">Reference proteome</keyword>
<dbReference type="AlphaFoldDB" id="A0A2I1H8L5"/>
<dbReference type="EMBL" id="LLXI01001806">
    <property type="protein sequence ID" value="PKY55223.1"/>
    <property type="molecule type" value="Genomic_DNA"/>
</dbReference>
<dbReference type="Proteomes" id="UP000234323">
    <property type="component" value="Unassembled WGS sequence"/>
</dbReference>
<proteinExistence type="predicted"/>
<evidence type="ECO:0000313" key="2">
    <source>
        <dbReference type="Proteomes" id="UP000234323"/>
    </source>
</evidence>
<name>A0A2I1H8L5_9GLOM</name>
<reference evidence="1 2" key="1">
    <citation type="submission" date="2015-10" db="EMBL/GenBank/DDBJ databases">
        <title>Genome analyses suggest a sexual origin of heterokaryosis in a supposedly ancient asexual fungus.</title>
        <authorList>
            <person name="Ropars J."/>
            <person name="Sedzielewska K."/>
            <person name="Noel J."/>
            <person name="Charron P."/>
            <person name="Farinelli L."/>
            <person name="Marton T."/>
            <person name="Kruger M."/>
            <person name="Pelin A."/>
            <person name="Brachmann A."/>
            <person name="Corradi N."/>
        </authorList>
    </citation>
    <scope>NUCLEOTIDE SEQUENCE [LARGE SCALE GENOMIC DNA]</scope>
    <source>
        <strain evidence="1 2">A4</strain>
    </source>
</reference>
<protein>
    <submittedName>
        <fullName evidence="1">Uncharacterized protein</fullName>
    </submittedName>
</protein>
<sequence length="106" mass="12137">MDEEMGNGLKMKIQDELIGKDGVYQKRFKTIGFSAPAHTTSDGCRHTNNSSFYDTQKNEQFLRVRSLGLHSDLVEDYCGRLKNFGPIFGYISIKGTLYNYEENLEN</sequence>
<comment type="caution">
    <text evidence="1">The sequence shown here is derived from an EMBL/GenBank/DDBJ whole genome shotgun (WGS) entry which is preliminary data.</text>
</comment>